<feature type="transmembrane region" description="Helical" evidence="8">
    <location>
        <begin position="318"/>
        <end position="339"/>
    </location>
</feature>
<dbReference type="NCBIfam" id="TIGR00879">
    <property type="entry name" value="SP"/>
    <property type="match status" value="1"/>
</dbReference>
<dbReference type="PANTHER" id="PTHR46017">
    <property type="entry name" value="ALPHA-MANNOSIDASE 2C1"/>
    <property type="match status" value="1"/>
</dbReference>
<dbReference type="Proteomes" id="UP000045706">
    <property type="component" value="Unassembled WGS sequence"/>
</dbReference>
<evidence type="ECO:0000256" key="1">
    <source>
        <dbReference type="ARBA" id="ARBA00004141"/>
    </source>
</evidence>
<feature type="transmembrane region" description="Helical" evidence="8">
    <location>
        <begin position="234"/>
        <end position="255"/>
    </location>
</feature>
<evidence type="ECO:0000256" key="7">
    <source>
        <dbReference type="SAM" id="MobiDB-lite"/>
    </source>
</evidence>
<feature type="transmembrane region" description="Helical" evidence="8">
    <location>
        <begin position="57"/>
        <end position="82"/>
    </location>
</feature>
<dbReference type="EMBL" id="CVQI01009779">
    <property type="protein sequence ID" value="CRK19180.1"/>
    <property type="molecule type" value="Genomic_DNA"/>
</dbReference>
<comment type="similarity">
    <text evidence="2">Belongs to the major facilitator superfamily. Sugar transporter (TC 2.A.1.1) family.</text>
</comment>
<dbReference type="GO" id="GO:0009313">
    <property type="term" value="P:oligosaccharide catabolic process"/>
    <property type="evidence" value="ECO:0007669"/>
    <property type="project" value="TreeGrafter"/>
</dbReference>
<dbReference type="PROSITE" id="PS00217">
    <property type="entry name" value="SUGAR_TRANSPORT_2"/>
    <property type="match status" value="1"/>
</dbReference>
<dbReference type="InterPro" id="IPR011330">
    <property type="entry name" value="Glyco_hydro/deAcase_b/a-brl"/>
</dbReference>
<dbReference type="SUPFAM" id="SSF88688">
    <property type="entry name" value="Families 57/38 glycoside transferase middle domain"/>
    <property type="match status" value="1"/>
</dbReference>
<dbReference type="SMART" id="SM00872">
    <property type="entry name" value="Alpha-mann_mid"/>
    <property type="match status" value="1"/>
</dbReference>
<gene>
    <name evidence="10" type="ORF">BN1723_011811</name>
</gene>
<feature type="region of interest" description="Disordered" evidence="7">
    <location>
        <begin position="1"/>
        <end position="20"/>
    </location>
</feature>
<dbReference type="InterPro" id="IPR000602">
    <property type="entry name" value="Glyco_hydro_38_N"/>
</dbReference>
<dbReference type="GO" id="GO:0000329">
    <property type="term" value="C:fungal-type vacuole membrane"/>
    <property type="evidence" value="ECO:0007669"/>
    <property type="project" value="TreeGrafter"/>
</dbReference>
<proteinExistence type="inferred from homology"/>
<evidence type="ECO:0000259" key="9">
    <source>
        <dbReference type="PROSITE" id="PS50850"/>
    </source>
</evidence>
<dbReference type="InterPro" id="IPR015341">
    <property type="entry name" value="Glyco_hydro_38_cen"/>
</dbReference>
<accession>A0A0G4LBT0</accession>
<dbReference type="InterPro" id="IPR027291">
    <property type="entry name" value="Glyco_hydro_38_N_sf"/>
</dbReference>
<dbReference type="GO" id="GO:0030246">
    <property type="term" value="F:carbohydrate binding"/>
    <property type="evidence" value="ECO:0007669"/>
    <property type="project" value="InterPro"/>
</dbReference>
<dbReference type="SUPFAM" id="SSF88713">
    <property type="entry name" value="Glycoside hydrolase/deacetylase"/>
    <property type="match status" value="1"/>
</dbReference>
<dbReference type="FunFam" id="1.20.1250.20:FF:000078">
    <property type="entry name" value="MFS maltose transporter, putative"/>
    <property type="match status" value="1"/>
</dbReference>
<dbReference type="GO" id="GO:0022857">
    <property type="term" value="F:transmembrane transporter activity"/>
    <property type="evidence" value="ECO:0007669"/>
    <property type="project" value="InterPro"/>
</dbReference>
<dbReference type="InterPro" id="IPR005828">
    <property type="entry name" value="MFS_sugar_transport-like"/>
</dbReference>
<dbReference type="Pfam" id="PF01074">
    <property type="entry name" value="Glyco_hydro_38N"/>
    <property type="match status" value="1"/>
</dbReference>
<dbReference type="Pfam" id="PF07748">
    <property type="entry name" value="Glyco_hydro_38C"/>
    <property type="match status" value="1"/>
</dbReference>
<feature type="transmembrane region" description="Helical" evidence="8">
    <location>
        <begin position="380"/>
        <end position="402"/>
    </location>
</feature>
<keyword evidence="6 8" id="KW-0472">Membrane</keyword>
<feature type="transmembrane region" description="Helical" evidence="8">
    <location>
        <begin position="195"/>
        <end position="214"/>
    </location>
</feature>
<dbReference type="AlphaFoldDB" id="A0A0G4LBT0"/>
<feature type="domain" description="Major facilitator superfamily (MFS) profile" evidence="9">
    <location>
        <begin position="60"/>
        <end position="506"/>
    </location>
</feature>
<feature type="transmembrane region" description="Helical" evidence="8">
    <location>
        <begin position="161"/>
        <end position="183"/>
    </location>
</feature>
<evidence type="ECO:0000256" key="4">
    <source>
        <dbReference type="ARBA" id="ARBA00022692"/>
    </source>
</evidence>
<keyword evidence="3" id="KW-0813">Transport</keyword>
<name>A0A0G4LBT0_VERLO</name>
<evidence type="ECO:0000313" key="10">
    <source>
        <dbReference type="EMBL" id="CRK19180.1"/>
    </source>
</evidence>
<organism evidence="10 11">
    <name type="scientific">Verticillium longisporum</name>
    <name type="common">Verticillium dahliae var. longisporum</name>
    <dbReference type="NCBI Taxonomy" id="100787"/>
    <lineage>
        <taxon>Eukaryota</taxon>
        <taxon>Fungi</taxon>
        <taxon>Dikarya</taxon>
        <taxon>Ascomycota</taxon>
        <taxon>Pezizomycotina</taxon>
        <taxon>Sordariomycetes</taxon>
        <taxon>Hypocreomycetidae</taxon>
        <taxon>Glomerellales</taxon>
        <taxon>Plectosphaerellaceae</taxon>
        <taxon>Verticillium</taxon>
    </lineage>
</organism>
<dbReference type="SUPFAM" id="SSF74650">
    <property type="entry name" value="Galactose mutarotase-like"/>
    <property type="match status" value="2"/>
</dbReference>
<feature type="transmembrane region" description="Helical" evidence="8">
    <location>
        <begin position="485"/>
        <end position="502"/>
    </location>
</feature>
<dbReference type="PROSITE" id="PS50850">
    <property type="entry name" value="MFS"/>
    <property type="match status" value="1"/>
</dbReference>
<dbReference type="SUPFAM" id="SSF103473">
    <property type="entry name" value="MFS general substrate transporter"/>
    <property type="match status" value="1"/>
</dbReference>
<feature type="transmembrane region" description="Helical" evidence="8">
    <location>
        <begin position="408"/>
        <end position="435"/>
    </location>
</feature>
<dbReference type="Gene3D" id="2.70.98.30">
    <property type="entry name" value="Golgi alpha-mannosidase II, domain 4"/>
    <property type="match status" value="1"/>
</dbReference>
<comment type="subcellular location">
    <subcellularLocation>
        <location evidence="1">Membrane</location>
        <topology evidence="1">Multi-pass membrane protein</topology>
    </subcellularLocation>
</comment>
<dbReference type="GO" id="GO:0004559">
    <property type="term" value="F:alpha-mannosidase activity"/>
    <property type="evidence" value="ECO:0007669"/>
    <property type="project" value="InterPro"/>
</dbReference>
<evidence type="ECO:0000256" key="3">
    <source>
        <dbReference type="ARBA" id="ARBA00022448"/>
    </source>
</evidence>
<protein>
    <recommendedName>
        <fullName evidence="9">Major facilitator superfamily (MFS) profile domain-containing protein</fullName>
    </recommendedName>
</protein>
<evidence type="ECO:0000313" key="11">
    <source>
        <dbReference type="Proteomes" id="UP000045706"/>
    </source>
</evidence>
<sequence>MATQSESKLEAGPKPTPVHTEHGVYTPQVELIEAAVAASDAEALLSRKELFNRYWPAAVYSMLLSLALVMEGMDVGLINNFFAHDAYLRKFGWPDATGKLHISAKWQGAIGAGNNCGSIIGLLINGYLQARYGSRKVYMGAMVTMGATIFILFFSNSVGMLVAGNVICGIPWGIFQTLTTAYAAEICPAAMRGYLTAWVSMCWGAGSFLATGVLRGSLNLKGDAGWRVPYGLQWVWVPPLLLVGFLAPESPWYLIRRNRIEDAEKSLRRLARNGHYTEQSMAETLALMKHTNEMEKIESAEASYKDCFSGTNLRRTGIICMAWLIQMLNGQSITAYAAIMLRSIGMSSTMAFNYNMAIQSVNILATGIAIVLMGKVNRRAFYLFGSGGIGACMLIIGIMGFATSRKNSAIPVAAFLIVVQCIFKVSLGPTTYVVVGETSSSRLRAQTIVLGRAVYVASAIVVQQVNPRMLNSTPDAWNLGAKTGMVYFCLCFVWVFWIFFFLPETRNRSFADIDYLFQKKVNARKFATTPVDLFEFTQPESKEKLEYVEQVESAGGREPPDQDKYFKLPKAEVVVVNLPARMLYMDFTIISDAAMELAEDTCEQHEALNVAGRIIDTCWLWPWAETKRKVVRSWSNQCDLMDRYPELNFACSQAQQFKWFKEIYPYAWERAKAKVKSGQFHPIGGSWVEHDTNLPCGKSLVRQFLYGQRFSRPKHSNHKSLDQDNTALMAFGKGDGGGGPTWQHLKRMRRLRVLRPKAPSLVTWYGELYFELHRGVYTTQARTKLHNRSSEILLHDIELLATIASIQDKGHRSRRRTNAAVDLRSLEYAVALHPLQWPRKELIDVSETNVVQASREGHALAVESFQTSSDDAKAVTVEEITPGLFQLQNAHLTVTVENGTITSIYDRRTRRETLAGKANQYAVFDYKPIYWQAWDAGVYHLDTRKELSNSNTTIHEDKGHRASVVTETRISENSSIRTIISLTSFLDEQASLIECTADVDWHETMKFLKVEFPVKVSNTEASYETQYGVIKRPAHYNTSYVQLWILNFEVCCHKFADLSEHKYGISISNDSKHGFSTVGNVMCLSLLRSPKAPNGNVMCLSLLRSPKAPDGNADMGRHRIRWAMIPHRGGLARRPPNVLSNAPVALTGDHNLVLDWIKRGEDDEDVSLDDLPKRKSKSVVVRVLAMNLTLL</sequence>
<dbReference type="InterPro" id="IPR028995">
    <property type="entry name" value="Glyco_hydro_57/38_cen_sf"/>
</dbReference>
<dbReference type="GO" id="GO:0006013">
    <property type="term" value="P:mannose metabolic process"/>
    <property type="evidence" value="ECO:0007669"/>
    <property type="project" value="InterPro"/>
</dbReference>
<feature type="transmembrane region" description="Helical" evidence="8">
    <location>
        <begin position="351"/>
        <end position="373"/>
    </location>
</feature>
<dbReference type="Gene3D" id="1.20.1250.20">
    <property type="entry name" value="MFS general substrate transporter like domains"/>
    <property type="match status" value="1"/>
</dbReference>
<evidence type="ECO:0000256" key="8">
    <source>
        <dbReference type="SAM" id="Phobius"/>
    </source>
</evidence>
<evidence type="ECO:0000256" key="2">
    <source>
        <dbReference type="ARBA" id="ARBA00010992"/>
    </source>
</evidence>
<dbReference type="PANTHER" id="PTHR46017:SF1">
    <property type="entry name" value="ALPHA-MANNOSIDASE 2C1"/>
    <property type="match status" value="1"/>
</dbReference>
<dbReference type="InterPro" id="IPR011682">
    <property type="entry name" value="Glyco_hydro_38_C"/>
</dbReference>
<evidence type="ECO:0000256" key="6">
    <source>
        <dbReference type="ARBA" id="ARBA00023136"/>
    </source>
</evidence>
<reference evidence="11" key="1">
    <citation type="submission" date="2015-05" db="EMBL/GenBank/DDBJ databases">
        <authorList>
            <person name="Fogelqvist Johan"/>
        </authorList>
    </citation>
    <scope>NUCLEOTIDE SEQUENCE [LARGE SCALE GENOMIC DNA]</scope>
</reference>
<dbReference type="Pfam" id="PF00083">
    <property type="entry name" value="Sugar_tr"/>
    <property type="match status" value="1"/>
</dbReference>
<dbReference type="InterPro" id="IPR036259">
    <property type="entry name" value="MFS_trans_sf"/>
</dbReference>
<feature type="transmembrane region" description="Helical" evidence="8">
    <location>
        <begin position="137"/>
        <end position="155"/>
    </location>
</feature>
<dbReference type="InterPro" id="IPR003663">
    <property type="entry name" value="Sugar/inositol_transpt"/>
</dbReference>
<dbReference type="Gene3D" id="3.20.110.10">
    <property type="entry name" value="Glycoside hydrolase 38, N terminal domain"/>
    <property type="match status" value="1"/>
</dbReference>
<dbReference type="InterPro" id="IPR011013">
    <property type="entry name" value="Gal_mutarotase_sf_dom"/>
</dbReference>
<dbReference type="InterPro" id="IPR005829">
    <property type="entry name" value="Sugar_transporter_CS"/>
</dbReference>
<keyword evidence="4 8" id="KW-0812">Transmembrane</keyword>
<evidence type="ECO:0000256" key="5">
    <source>
        <dbReference type="ARBA" id="ARBA00022989"/>
    </source>
</evidence>
<dbReference type="InterPro" id="IPR020846">
    <property type="entry name" value="MFS_dom"/>
</dbReference>
<keyword evidence="5 8" id="KW-1133">Transmembrane helix</keyword>